<dbReference type="InterPro" id="IPR001387">
    <property type="entry name" value="Cro/C1-type_HTH"/>
</dbReference>
<reference evidence="3" key="2">
    <citation type="journal article" date="2021" name="J Anim Sci Technol">
        <title>Complete genome sequence of Paenibacillus konkukensis sp. nov. SK3146 as a potential probiotic strain.</title>
        <authorList>
            <person name="Jung H.I."/>
            <person name="Park S."/>
            <person name="Niu K.M."/>
            <person name="Lee S.W."/>
            <person name="Kothari D."/>
            <person name="Yi K.J."/>
            <person name="Kim S.K."/>
        </authorList>
    </citation>
    <scope>NUCLEOTIDE SEQUENCE</scope>
    <source>
        <strain evidence="3">SK3146</strain>
    </source>
</reference>
<dbReference type="Proteomes" id="UP001057134">
    <property type="component" value="Chromosome"/>
</dbReference>
<dbReference type="Gene3D" id="1.10.260.40">
    <property type="entry name" value="lambda repressor-like DNA-binding domains"/>
    <property type="match status" value="1"/>
</dbReference>
<dbReference type="Pfam" id="PF01381">
    <property type="entry name" value="HTH_3"/>
    <property type="match status" value="1"/>
</dbReference>
<name>A0ABY4RT08_9BACL</name>
<dbReference type="CDD" id="cd00093">
    <property type="entry name" value="HTH_XRE"/>
    <property type="match status" value="1"/>
</dbReference>
<evidence type="ECO:0000259" key="2">
    <source>
        <dbReference type="PROSITE" id="PS50943"/>
    </source>
</evidence>
<gene>
    <name evidence="3" type="ORF">SK3146_03794</name>
</gene>
<evidence type="ECO:0000256" key="1">
    <source>
        <dbReference type="ARBA" id="ARBA00023125"/>
    </source>
</evidence>
<dbReference type="RefSeq" id="WP_249860294.1">
    <property type="nucleotide sequence ID" value="NZ_CP027059.1"/>
</dbReference>
<keyword evidence="1" id="KW-0238">DNA-binding</keyword>
<proteinExistence type="predicted"/>
<feature type="domain" description="HTH cro/C1-type" evidence="2">
    <location>
        <begin position="12"/>
        <end position="66"/>
    </location>
</feature>
<evidence type="ECO:0000313" key="3">
    <source>
        <dbReference type="EMBL" id="UQZ84539.1"/>
    </source>
</evidence>
<keyword evidence="4" id="KW-1185">Reference proteome</keyword>
<dbReference type="EMBL" id="CP027059">
    <property type="protein sequence ID" value="UQZ84539.1"/>
    <property type="molecule type" value="Genomic_DNA"/>
</dbReference>
<evidence type="ECO:0000313" key="4">
    <source>
        <dbReference type="Proteomes" id="UP001057134"/>
    </source>
</evidence>
<dbReference type="PANTHER" id="PTHR46797">
    <property type="entry name" value="HTH-TYPE TRANSCRIPTIONAL REGULATOR"/>
    <property type="match status" value="1"/>
</dbReference>
<dbReference type="InterPro" id="IPR050807">
    <property type="entry name" value="TransReg_Diox_bact_type"/>
</dbReference>
<dbReference type="PROSITE" id="PS50943">
    <property type="entry name" value="HTH_CROC1"/>
    <property type="match status" value="1"/>
</dbReference>
<dbReference type="SMART" id="SM00530">
    <property type="entry name" value="HTH_XRE"/>
    <property type="match status" value="1"/>
</dbReference>
<dbReference type="InterPro" id="IPR010982">
    <property type="entry name" value="Lambda_DNA-bd_dom_sf"/>
</dbReference>
<sequence>MSEFVKLVGEKIRLVRKAQGITQEKLSEMSGLSEKYLSDTERGVRNISLESLEKIMQALKIKPHELFLFADTEEAGADKQQLIEMFQPLLADRNVDEIQFLLRIAQDFVGTFEKSDNHYAD</sequence>
<protein>
    <submittedName>
        <fullName evidence="3">Anaerobic benzoate catabolism transcriptional regulator</fullName>
    </submittedName>
</protein>
<organism evidence="3 4">
    <name type="scientific">Paenibacillus konkukensis</name>
    <dbReference type="NCBI Taxonomy" id="2020716"/>
    <lineage>
        <taxon>Bacteria</taxon>
        <taxon>Bacillati</taxon>
        <taxon>Bacillota</taxon>
        <taxon>Bacilli</taxon>
        <taxon>Bacillales</taxon>
        <taxon>Paenibacillaceae</taxon>
        <taxon>Paenibacillus</taxon>
    </lineage>
</organism>
<dbReference type="PANTHER" id="PTHR46797:SF24">
    <property type="entry name" value="DNA-BINDING PHAGE PROTEIN"/>
    <property type="match status" value="1"/>
</dbReference>
<accession>A0ABY4RT08</accession>
<dbReference type="SUPFAM" id="SSF47413">
    <property type="entry name" value="lambda repressor-like DNA-binding domains"/>
    <property type="match status" value="1"/>
</dbReference>
<reference evidence="3" key="1">
    <citation type="submission" date="2018-02" db="EMBL/GenBank/DDBJ databases">
        <authorList>
            <person name="Kim S.-K."/>
            <person name="Jung H.-I."/>
            <person name="Lee S.-W."/>
        </authorList>
    </citation>
    <scope>NUCLEOTIDE SEQUENCE</scope>
    <source>
        <strain evidence="3">SK3146</strain>
    </source>
</reference>